<sequence>MEGLKIPFLFSSLFSILVVSNAVDTITKTHSTAGSNTIVSSGGSFEMGFFSLGNSQNTYLGIWYKKISPKTVVWVANREIPLIDSWGVLTIINPGIIALVNSTGSVIWSPNVTGSTQDPVAQLMESGNLVVKDANDTSEHFLWQSFDYPCNTLLPGMKLGKSFVMGLERHLSSWKSSDDPAPGEFTNWCDPQGYPQNILSRGSVDLFRTGPWNVVSGFVLSHDGVVEHWTWIDRTQEWILYLTGPTDNCDKYKLCGPNGSCNVRNLPSCGCLSKFVPRNQTEWGNRDWSNGCVRRTTLDCKSGDGFLKYSQYKMPDTRSSWFDKNMTLRECEMSCLENCSCMAYTNLDIRGGGNGCLLWFGELIDMREYSEDGPDIYIRMASSELVQQVGLNGKKRKIVPVTLAILIALLLLVLHSMFCCNGYMSPKYAIDGLFSVKSDVFSIGVLVLEIVSGKKNRGFYHPGHSLNLLGHAWRLYEEGKSLELIDETLWDLRYQTEMLRSIHVGLLCVQESLEDRPSMSSIVLMLGNEATLPRAKQPGFFTARNVLQPSSSSSKEATTSANEITITLSSAR</sequence>
<keyword evidence="7" id="KW-1015">Disulfide bond</keyword>
<dbReference type="GO" id="GO:0016020">
    <property type="term" value="C:membrane"/>
    <property type="evidence" value="ECO:0007669"/>
    <property type="project" value="UniProtKB-SubCell"/>
</dbReference>
<dbReference type="FunFam" id="3.50.4.10:FF:000002">
    <property type="entry name" value="G-type lectin S-receptor-like serine/threonine-protein kinase"/>
    <property type="match status" value="1"/>
</dbReference>
<evidence type="ECO:0000256" key="12">
    <source>
        <dbReference type="SAM" id="SignalP"/>
    </source>
</evidence>
<dbReference type="FunFam" id="2.90.10.10:FF:000004">
    <property type="entry name" value="G-type lectin S-receptor-like serine/threonine-protein kinase"/>
    <property type="match status" value="1"/>
</dbReference>
<feature type="domain" description="Apple" evidence="14">
    <location>
        <begin position="300"/>
        <end position="381"/>
    </location>
</feature>
<dbReference type="InterPro" id="IPR036426">
    <property type="entry name" value="Bulb-type_lectin_dom_sf"/>
</dbReference>
<evidence type="ECO:0000259" key="13">
    <source>
        <dbReference type="PROSITE" id="PS50927"/>
    </source>
</evidence>
<dbReference type="PANTHER" id="PTHR32444">
    <property type="entry name" value="BULB-TYPE LECTIN DOMAIN-CONTAINING PROTEIN"/>
    <property type="match status" value="1"/>
</dbReference>
<dbReference type="Gene3D" id="2.90.10.10">
    <property type="entry name" value="Bulb-type lectin domain"/>
    <property type="match status" value="1"/>
</dbReference>
<keyword evidence="3 11" id="KW-0812">Transmembrane</keyword>
<dbReference type="AlphaFoldDB" id="A0A4S4E777"/>
<evidence type="ECO:0000256" key="6">
    <source>
        <dbReference type="ARBA" id="ARBA00023136"/>
    </source>
</evidence>
<feature type="chain" id="PRO_5020877218" description="Apple domain-containing protein" evidence="12">
    <location>
        <begin position="23"/>
        <end position="572"/>
    </location>
</feature>
<dbReference type="Pfam" id="PF00954">
    <property type="entry name" value="S_locus_glycop"/>
    <property type="match status" value="1"/>
</dbReference>
<evidence type="ECO:0000259" key="14">
    <source>
        <dbReference type="PROSITE" id="PS50948"/>
    </source>
</evidence>
<proteinExistence type="predicted"/>
<dbReference type="GO" id="GO:0048544">
    <property type="term" value="P:recognition of pollen"/>
    <property type="evidence" value="ECO:0007669"/>
    <property type="project" value="InterPro"/>
</dbReference>
<evidence type="ECO:0000313" key="16">
    <source>
        <dbReference type="Proteomes" id="UP000306102"/>
    </source>
</evidence>
<keyword evidence="4 12" id="KW-0732">Signal</keyword>
<gene>
    <name evidence="15" type="ORF">TEA_012557</name>
</gene>
<name>A0A4S4E777_CAMSN</name>
<feature type="signal peptide" evidence="12">
    <location>
        <begin position="1"/>
        <end position="22"/>
    </location>
</feature>
<dbReference type="CDD" id="cd01098">
    <property type="entry name" value="PAN_AP_plant"/>
    <property type="match status" value="1"/>
</dbReference>
<dbReference type="PROSITE" id="PS50927">
    <property type="entry name" value="BULB_LECTIN"/>
    <property type="match status" value="1"/>
</dbReference>
<evidence type="ECO:0000313" key="15">
    <source>
        <dbReference type="EMBL" id="THG11893.1"/>
    </source>
</evidence>
<evidence type="ECO:0000256" key="3">
    <source>
        <dbReference type="ARBA" id="ARBA00022692"/>
    </source>
</evidence>
<dbReference type="PANTHER" id="PTHR32444:SF183">
    <property type="entry name" value="APPLE DOMAIN-CONTAINING PROTEIN"/>
    <property type="match status" value="1"/>
</dbReference>
<accession>A0A4S4E777</accession>
<dbReference type="Pfam" id="PF01453">
    <property type="entry name" value="B_lectin"/>
    <property type="match status" value="1"/>
</dbReference>
<evidence type="ECO:0000256" key="8">
    <source>
        <dbReference type="ARBA" id="ARBA00023170"/>
    </source>
</evidence>
<dbReference type="Pfam" id="PF08276">
    <property type="entry name" value="PAN_2"/>
    <property type="match status" value="1"/>
</dbReference>
<protein>
    <recommendedName>
        <fullName evidence="17">Apple domain-containing protein</fullName>
    </recommendedName>
</protein>
<dbReference type="InterPro" id="IPR000858">
    <property type="entry name" value="S_locus_glycoprot_dom"/>
</dbReference>
<feature type="domain" description="Bulb-type lectin" evidence="13">
    <location>
        <begin position="23"/>
        <end position="144"/>
    </location>
</feature>
<dbReference type="SMART" id="SM00473">
    <property type="entry name" value="PAN_AP"/>
    <property type="match status" value="1"/>
</dbReference>
<dbReference type="SUPFAM" id="SSF56112">
    <property type="entry name" value="Protein kinase-like (PK-like)"/>
    <property type="match status" value="1"/>
</dbReference>
<dbReference type="InterPro" id="IPR011009">
    <property type="entry name" value="Kinase-like_dom_sf"/>
</dbReference>
<reference evidence="15 16" key="1">
    <citation type="journal article" date="2018" name="Proc. Natl. Acad. Sci. U.S.A.">
        <title>Draft genome sequence of Camellia sinensis var. sinensis provides insights into the evolution of the tea genome and tea quality.</title>
        <authorList>
            <person name="Wei C."/>
            <person name="Yang H."/>
            <person name="Wang S."/>
            <person name="Zhao J."/>
            <person name="Liu C."/>
            <person name="Gao L."/>
            <person name="Xia E."/>
            <person name="Lu Y."/>
            <person name="Tai Y."/>
            <person name="She G."/>
            <person name="Sun J."/>
            <person name="Cao H."/>
            <person name="Tong W."/>
            <person name="Gao Q."/>
            <person name="Li Y."/>
            <person name="Deng W."/>
            <person name="Jiang X."/>
            <person name="Wang W."/>
            <person name="Chen Q."/>
            <person name="Zhang S."/>
            <person name="Li H."/>
            <person name="Wu J."/>
            <person name="Wang P."/>
            <person name="Li P."/>
            <person name="Shi C."/>
            <person name="Zheng F."/>
            <person name="Jian J."/>
            <person name="Huang B."/>
            <person name="Shan D."/>
            <person name="Shi M."/>
            <person name="Fang C."/>
            <person name="Yue Y."/>
            <person name="Li F."/>
            <person name="Li D."/>
            <person name="Wei S."/>
            <person name="Han B."/>
            <person name="Jiang C."/>
            <person name="Yin Y."/>
            <person name="Xia T."/>
            <person name="Zhang Z."/>
            <person name="Bennetzen J.L."/>
            <person name="Zhao S."/>
            <person name="Wan X."/>
        </authorList>
    </citation>
    <scope>NUCLEOTIDE SEQUENCE [LARGE SCALE GENOMIC DNA]</scope>
    <source>
        <strain evidence="16">cv. Shuchazao</strain>
        <tissue evidence="15">Leaf</tissue>
    </source>
</reference>
<keyword evidence="8" id="KW-0675">Receptor</keyword>
<dbReference type="SMART" id="SM00108">
    <property type="entry name" value="B_lectin"/>
    <property type="match status" value="1"/>
</dbReference>
<evidence type="ECO:0008006" key="17">
    <source>
        <dbReference type="Google" id="ProtNLM"/>
    </source>
</evidence>
<dbReference type="CDD" id="cd00028">
    <property type="entry name" value="B_lectin"/>
    <property type="match status" value="1"/>
</dbReference>
<organism evidence="15 16">
    <name type="scientific">Camellia sinensis var. sinensis</name>
    <name type="common">China tea</name>
    <dbReference type="NCBI Taxonomy" id="542762"/>
    <lineage>
        <taxon>Eukaryota</taxon>
        <taxon>Viridiplantae</taxon>
        <taxon>Streptophyta</taxon>
        <taxon>Embryophyta</taxon>
        <taxon>Tracheophyta</taxon>
        <taxon>Spermatophyta</taxon>
        <taxon>Magnoliopsida</taxon>
        <taxon>eudicotyledons</taxon>
        <taxon>Gunneridae</taxon>
        <taxon>Pentapetalae</taxon>
        <taxon>asterids</taxon>
        <taxon>Ericales</taxon>
        <taxon>Theaceae</taxon>
        <taxon>Camellia</taxon>
    </lineage>
</organism>
<dbReference type="Gene3D" id="1.10.510.10">
    <property type="entry name" value="Transferase(Phosphotransferase) domain 1"/>
    <property type="match status" value="1"/>
</dbReference>
<dbReference type="GO" id="GO:0004674">
    <property type="term" value="F:protein serine/threonine kinase activity"/>
    <property type="evidence" value="ECO:0007669"/>
    <property type="project" value="InterPro"/>
</dbReference>
<dbReference type="EMBL" id="SDRB02006938">
    <property type="protein sequence ID" value="THG11893.1"/>
    <property type="molecule type" value="Genomic_DNA"/>
</dbReference>
<evidence type="ECO:0000256" key="9">
    <source>
        <dbReference type="ARBA" id="ARBA00023180"/>
    </source>
</evidence>
<evidence type="ECO:0000256" key="4">
    <source>
        <dbReference type="ARBA" id="ARBA00022729"/>
    </source>
</evidence>
<keyword evidence="9" id="KW-0325">Glycoprotein</keyword>
<evidence type="ECO:0000256" key="1">
    <source>
        <dbReference type="ARBA" id="ARBA00004167"/>
    </source>
</evidence>
<keyword evidence="5 11" id="KW-1133">Transmembrane helix</keyword>
<evidence type="ECO:0000256" key="2">
    <source>
        <dbReference type="ARBA" id="ARBA00022553"/>
    </source>
</evidence>
<evidence type="ECO:0000256" key="5">
    <source>
        <dbReference type="ARBA" id="ARBA00022989"/>
    </source>
</evidence>
<keyword evidence="2" id="KW-0597">Phosphoprotein</keyword>
<keyword evidence="6 11" id="KW-0472">Membrane</keyword>
<feature type="region of interest" description="Disordered" evidence="10">
    <location>
        <begin position="551"/>
        <end position="572"/>
    </location>
</feature>
<keyword evidence="16" id="KW-1185">Reference proteome</keyword>
<dbReference type="InterPro" id="IPR021820">
    <property type="entry name" value="S-locus_recpt_kinase_C"/>
</dbReference>
<dbReference type="InterPro" id="IPR003609">
    <property type="entry name" value="Pan_app"/>
</dbReference>
<dbReference type="Pfam" id="PF11883">
    <property type="entry name" value="DUF3403"/>
    <property type="match status" value="1"/>
</dbReference>
<evidence type="ECO:0000256" key="11">
    <source>
        <dbReference type="SAM" id="Phobius"/>
    </source>
</evidence>
<feature type="transmembrane region" description="Helical" evidence="11">
    <location>
        <begin position="398"/>
        <end position="418"/>
    </location>
</feature>
<evidence type="ECO:0000256" key="10">
    <source>
        <dbReference type="SAM" id="MobiDB-lite"/>
    </source>
</evidence>
<comment type="subcellular location">
    <subcellularLocation>
        <location evidence="1">Membrane</location>
        <topology evidence="1">Single-pass membrane protein</topology>
    </subcellularLocation>
</comment>
<dbReference type="Proteomes" id="UP000306102">
    <property type="component" value="Unassembled WGS sequence"/>
</dbReference>
<dbReference type="PROSITE" id="PS50948">
    <property type="entry name" value="PAN"/>
    <property type="match status" value="1"/>
</dbReference>
<comment type="caution">
    <text evidence="15">The sequence shown here is derived from an EMBL/GenBank/DDBJ whole genome shotgun (WGS) entry which is preliminary data.</text>
</comment>
<evidence type="ECO:0000256" key="7">
    <source>
        <dbReference type="ARBA" id="ARBA00023157"/>
    </source>
</evidence>
<dbReference type="SUPFAM" id="SSF51110">
    <property type="entry name" value="alpha-D-mannose-specific plant lectins"/>
    <property type="match status" value="1"/>
</dbReference>
<dbReference type="InterPro" id="IPR001480">
    <property type="entry name" value="Bulb-type_lectin_dom"/>
</dbReference>
<dbReference type="Gene3D" id="3.50.4.10">
    <property type="entry name" value="Hepatocyte Growth Factor"/>
    <property type="match status" value="1"/>
</dbReference>